<comment type="catalytic activity">
    <reaction evidence="1">
        <text>Random endo-hydrolysis of N-acetyl-beta-D-glucosaminide (1-&gt;4)-beta-linkages in chitin and chitodextrins.</text>
        <dbReference type="EC" id="3.2.1.14"/>
    </reaction>
</comment>
<feature type="domain" description="GH18" evidence="7">
    <location>
        <begin position="1"/>
        <end position="92"/>
    </location>
</feature>
<dbReference type="SUPFAM" id="SSF51445">
    <property type="entry name" value="(Trans)glycosidases"/>
    <property type="match status" value="1"/>
</dbReference>
<comment type="similarity">
    <text evidence="6">Belongs to the glycosyl hydrolase 18 family.</text>
</comment>
<dbReference type="InterPro" id="IPR017853">
    <property type="entry name" value="GH"/>
</dbReference>
<sequence>GGWTLSDPFHGFTEKANRDTFVASMKKFLKTWKFYDGVDIDWEFPGGGGPNGNLGDPIKDGPAYVALMQELRAMLDGLEAETGRKYELTSAI</sequence>
<proteinExistence type="inferred from homology"/>
<dbReference type="Gene3D" id="3.20.20.80">
    <property type="entry name" value="Glycosidases"/>
    <property type="match status" value="1"/>
</dbReference>
<dbReference type="EC" id="3.2.1.14" evidence="2"/>
<feature type="non-terminal residue" evidence="8">
    <location>
        <position position="1"/>
    </location>
</feature>
<dbReference type="InterPro" id="IPR050314">
    <property type="entry name" value="Glycosyl_Hydrlase_18"/>
</dbReference>
<keyword evidence="4 5" id="KW-0326">Glycosidase</keyword>
<dbReference type="PANTHER" id="PTHR11177:SF317">
    <property type="entry name" value="CHITINASE 12-RELATED"/>
    <property type="match status" value="1"/>
</dbReference>
<dbReference type="GO" id="GO:0005975">
    <property type="term" value="P:carbohydrate metabolic process"/>
    <property type="evidence" value="ECO:0007669"/>
    <property type="project" value="InterPro"/>
</dbReference>
<evidence type="ECO:0000256" key="1">
    <source>
        <dbReference type="ARBA" id="ARBA00000822"/>
    </source>
</evidence>
<dbReference type="RefSeq" id="WP_249364423.1">
    <property type="nucleotide sequence ID" value="NZ_PNCG01000103.1"/>
</dbReference>
<keyword evidence="3 5" id="KW-0378">Hydrolase</keyword>
<dbReference type="PROSITE" id="PS51910">
    <property type="entry name" value="GH18_2"/>
    <property type="match status" value="1"/>
</dbReference>
<evidence type="ECO:0000259" key="7">
    <source>
        <dbReference type="PROSITE" id="PS51910"/>
    </source>
</evidence>
<evidence type="ECO:0000256" key="4">
    <source>
        <dbReference type="ARBA" id="ARBA00023295"/>
    </source>
</evidence>
<dbReference type="InterPro" id="IPR001579">
    <property type="entry name" value="Glyco_hydro_18_chit_AS"/>
</dbReference>
<dbReference type="GO" id="GO:0008843">
    <property type="term" value="F:endochitinase activity"/>
    <property type="evidence" value="ECO:0007669"/>
    <property type="project" value="UniProtKB-EC"/>
</dbReference>
<dbReference type="Pfam" id="PF00704">
    <property type="entry name" value="Glyco_hydro_18"/>
    <property type="match status" value="1"/>
</dbReference>
<protein>
    <recommendedName>
        <fullName evidence="2">chitinase</fullName>
        <ecNumber evidence="2">3.2.1.14</ecNumber>
    </recommendedName>
</protein>
<gene>
    <name evidence="8" type="ORF">CWC05_19220</name>
</gene>
<organism evidence="8 9">
    <name type="scientific">Pseudoalteromonas ruthenica</name>
    <dbReference type="NCBI Taxonomy" id="151081"/>
    <lineage>
        <taxon>Bacteria</taxon>
        <taxon>Pseudomonadati</taxon>
        <taxon>Pseudomonadota</taxon>
        <taxon>Gammaproteobacteria</taxon>
        <taxon>Alteromonadales</taxon>
        <taxon>Pseudoalteromonadaceae</taxon>
        <taxon>Pseudoalteromonas</taxon>
    </lineage>
</organism>
<evidence type="ECO:0000256" key="2">
    <source>
        <dbReference type="ARBA" id="ARBA00012729"/>
    </source>
</evidence>
<dbReference type="PANTHER" id="PTHR11177">
    <property type="entry name" value="CHITINASE"/>
    <property type="match status" value="1"/>
</dbReference>
<dbReference type="InterPro" id="IPR001223">
    <property type="entry name" value="Glyco_hydro18_cat"/>
</dbReference>
<evidence type="ECO:0000313" key="9">
    <source>
        <dbReference type="Proteomes" id="UP000305874"/>
    </source>
</evidence>
<comment type="caution">
    <text evidence="8">The sequence shown here is derived from an EMBL/GenBank/DDBJ whole genome shotgun (WGS) entry which is preliminary data.</text>
</comment>
<evidence type="ECO:0000313" key="8">
    <source>
        <dbReference type="EMBL" id="TMP84968.1"/>
    </source>
</evidence>
<reference evidence="9" key="2">
    <citation type="submission" date="2019-06" db="EMBL/GenBank/DDBJ databases">
        <title>Co-occurence of chitin degradation, pigmentation and bioactivity in marine Pseudoalteromonas.</title>
        <authorList>
            <person name="Sonnenschein E.C."/>
            <person name="Bech P.K."/>
        </authorList>
    </citation>
    <scope>NUCLEOTIDE SEQUENCE [LARGE SCALE GENOMIC DNA]</scope>
    <source>
        <strain evidence="9">S2897</strain>
    </source>
</reference>
<evidence type="ECO:0000256" key="6">
    <source>
        <dbReference type="RuleBase" id="RU004453"/>
    </source>
</evidence>
<name>A0A5S3YZS1_9GAMM</name>
<dbReference type="AlphaFoldDB" id="A0A5S3YZS1"/>
<evidence type="ECO:0000256" key="3">
    <source>
        <dbReference type="ARBA" id="ARBA00022801"/>
    </source>
</evidence>
<feature type="non-terminal residue" evidence="8">
    <location>
        <position position="92"/>
    </location>
</feature>
<accession>A0A5S3YZS1</accession>
<dbReference type="EMBL" id="PNCG01000103">
    <property type="protein sequence ID" value="TMP84968.1"/>
    <property type="molecule type" value="Genomic_DNA"/>
</dbReference>
<evidence type="ECO:0000256" key="5">
    <source>
        <dbReference type="RuleBase" id="RU000489"/>
    </source>
</evidence>
<dbReference type="Proteomes" id="UP000305874">
    <property type="component" value="Unassembled WGS sequence"/>
</dbReference>
<dbReference type="PROSITE" id="PS01095">
    <property type="entry name" value="GH18_1"/>
    <property type="match status" value="1"/>
</dbReference>
<reference evidence="8 9" key="1">
    <citation type="submission" date="2017-12" db="EMBL/GenBank/DDBJ databases">
        <authorList>
            <person name="Paulsen S."/>
            <person name="Gram L.K."/>
        </authorList>
    </citation>
    <scope>NUCLEOTIDE SEQUENCE [LARGE SCALE GENOMIC DNA]</scope>
    <source>
        <strain evidence="8 9">S2897</strain>
    </source>
</reference>